<dbReference type="InterPro" id="IPR053284">
    <property type="entry name" value="RGS1-HXK1_interactor"/>
</dbReference>
<dbReference type="PANTHER" id="PTHR34554">
    <property type="entry name" value="RGS1-HXK1-INTERACTING PROTEIN 1"/>
    <property type="match status" value="1"/>
</dbReference>
<gene>
    <name evidence="2" type="ORF">glysoja_049618</name>
</gene>
<dbReference type="Proteomes" id="UP000053555">
    <property type="component" value="Unassembled WGS sequence"/>
</dbReference>
<reference evidence="2" key="1">
    <citation type="submission" date="2014-07" db="EMBL/GenBank/DDBJ databases">
        <title>Identification of a novel salt tolerance gene in wild soybean by whole-genome sequencing.</title>
        <authorList>
            <person name="Lam H.-M."/>
            <person name="Qi X."/>
            <person name="Li M.-W."/>
            <person name="Liu X."/>
            <person name="Xie M."/>
            <person name="Ni M."/>
            <person name="Xu X."/>
        </authorList>
    </citation>
    <scope>NUCLEOTIDE SEQUENCE [LARGE SCALE GENOMIC DNA]</scope>
    <source>
        <tissue evidence="2">Root</tissue>
    </source>
</reference>
<evidence type="ECO:0000313" key="2">
    <source>
        <dbReference type="EMBL" id="KHN41331.1"/>
    </source>
</evidence>
<feature type="coiled-coil region" evidence="1">
    <location>
        <begin position="5"/>
        <end position="39"/>
    </location>
</feature>
<proteinExistence type="predicted"/>
<protein>
    <submittedName>
        <fullName evidence="2">Uncharacterized protein</fullName>
    </submittedName>
</protein>
<dbReference type="AlphaFoldDB" id="A0A0B2S3M8"/>
<organism evidence="2">
    <name type="scientific">Glycine soja</name>
    <name type="common">Wild soybean</name>
    <dbReference type="NCBI Taxonomy" id="3848"/>
    <lineage>
        <taxon>Eukaryota</taxon>
        <taxon>Viridiplantae</taxon>
        <taxon>Streptophyta</taxon>
        <taxon>Embryophyta</taxon>
        <taxon>Tracheophyta</taxon>
        <taxon>Spermatophyta</taxon>
        <taxon>Magnoliopsida</taxon>
        <taxon>eudicotyledons</taxon>
        <taxon>Gunneridae</taxon>
        <taxon>Pentapetalae</taxon>
        <taxon>rosids</taxon>
        <taxon>fabids</taxon>
        <taxon>Fabales</taxon>
        <taxon>Fabaceae</taxon>
        <taxon>Papilionoideae</taxon>
        <taxon>50 kb inversion clade</taxon>
        <taxon>NPAAA clade</taxon>
        <taxon>indigoferoid/millettioid clade</taxon>
        <taxon>Phaseoleae</taxon>
        <taxon>Glycine</taxon>
        <taxon>Glycine subgen. Soja</taxon>
    </lineage>
</organism>
<dbReference type="PANTHER" id="PTHR34554:SF1">
    <property type="entry name" value="ALANINE-TRNA LIGASE"/>
    <property type="match status" value="1"/>
</dbReference>
<keyword evidence="1" id="KW-0175">Coiled coil</keyword>
<dbReference type="EMBL" id="KN645407">
    <property type="protein sequence ID" value="KHN41331.1"/>
    <property type="molecule type" value="Genomic_DNA"/>
</dbReference>
<sequence>MQSMISRAHAEVKELRQSIELLKAEGEKLEKSALHAEEQFLHGRTKLRHAGKQIRNVIQSAYKIEIRAGGLKDILGELPKRETSLFRSQVSKLASEAKKEKNTMSKEISKISNYGISV</sequence>
<evidence type="ECO:0000256" key="1">
    <source>
        <dbReference type="SAM" id="Coils"/>
    </source>
</evidence>
<name>A0A0B2S3M8_GLYSO</name>
<accession>A0A0B2S3M8</accession>